<accession>A0A2Z6M8U3</accession>
<dbReference type="EMBL" id="DF973188">
    <property type="protein sequence ID" value="GAU18678.1"/>
    <property type="molecule type" value="Genomic_DNA"/>
</dbReference>
<name>A0A2Z6M8U3_TRISU</name>
<evidence type="ECO:0000313" key="1">
    <source>
        <dbReference type="EMBL" id="GAU18678.1"/>
    </source>
</evidence>
<proteinExistence type="predicted"/>
<organism evidence="1 2">
    <name type="scientific">Trifolium subterraneum</name>
    <name type="common">Subterranean clover</name>
    <dbReference type="NCBI Taxonomy" id="3900"/>
    <lineage>
        <taxon>Eukaryota</taxon>
        <taxon>Viridiplantae</taxon>
        <taxon>Streptophyta</taxon>
        <taxon>Embryophyta</taxon>
        <taxon>Tracheophyta</taxon>
        <taxon>Spermatophyta</taxon>
        <taxon>Magnoliopsida</taxon>
        <taxon>eudicotyledons</taxon>
        <taxon>Gunneridae</taxon>
        <taxon>Pentapetalae</taxon>
        <taxon>rosids</taxon>
        <taxon>fabids</taxon>
        <taxon>Fabales</taxon>
        <taxon>Fabaceae</taxon>
        <taxon>Papilionoideae</taxon>
        <taxon>50 kb inversion clade</taxon>
        <taxon>NPAAA clade</taxon>
        <taxon>Hologalegina</taxon>
        <taxon>IRL clade</taxon>
        <taxon>Trifolieae</taxon>
        <taxon>Trifolium</taxon>
    </lineage>
</organism>
<gene>
    <name evidence="1" type="ORF">TSUD_125110</name>
</gene>
<sequence>MGMAMIEPLATQYVVDDEDREENLYYATKVEELRHFNYDLQNERDLETTEDFAAEMEVQATSGHRLTSSHENDIDSNILGLETKMKQTEERDQDFIENVSDLKITSIANSEVLMNGQSTSQQCLMDQLGVIDTAVIPSQVNNVRNTA</sequence>
<protein>
    <submittedName>
        <fullName evidence="1">Uncharacterized protein</fullName>
    </submittedName>
</protein>
<dbReference type="AlphaFoldDB" id="A0A2Z6M8U3"/>
<evidence type="ECO:0000313" key="2">
    <source>
        <dbReference type="Proteomes" id="UP000242715"/>
    </source>
</evidence>
<reference evidence="2" key="1">
    <citation type="journal article" date="2017" name="Front. Plant Sci.">
        <title>Climate Clever Clovers: New Paradigm to Reduce the Environmental Footprint of Ruminants by Breeding Low Methanogenic Forages Utilizing Haplotype Variation.</title>
        <authorList>
            <person name="Kaur P."/>
            <person name="Appels R."/>
            <person name="Bayer P.E."/>
            <person name="Keeble-Gagnere G."/>
            <person name="Wang J."/>
            <person name="Hirakawa H."/>
            <person name="Shirasawa K."/>
            <person name="Vercoe P."/>
            <person name="Stefanova K."/>
            <person name="Durmic Z."/>
            <person name="Nichols P."/>
            <person name="Revell C."/>
            <person name="Isobe S.N."/>
            <person name="Edwards D."/>
            <person name="Erskine W."/>
        </authorList>
    </citation>
    <scope>NUCLEOTIDE SEQUENCE [LARGE SCALE GENOMIC DNA]</scope>
    <source>
        <strain evidence="2">cv. Daliak</strain>
    </source>
</reference>
<keyword evidence="2" id="KW-1185">Reference proteome</keyword>
<dbReference type="Proteomes" id="UP000242715">
    <property type="component" value="Unassembled WGS sequence"/>
</dbReference>